<name>A0A376L927_ECOLX</name>
<evidence type="ECO:0000313" key="4">
    <source>
        <dbReference type="Proteomes" id="UP000254877"/>
    </source>
</evidence>
<dbReference type="Pfam" id="PF05689">
    <property type="entry name" value="InvE_AD"/>
    <property type="match status" value="1"/>
</dbReference>
<dbReference type="Proteomes" id="UP000254877">
    <property type="component" value="Unassembled WGS sequence"/>
</dbReference>
<reference evidence="3 4" key="1">
    <citation type="submission" date="2018-06" db="EMBL/GenBank/DDBJ databases">
        <authorList>
            <consortium name="Pathogen Informatics"/>
            <person name="Doyle S."/>
        </authorList>
    </citation>
    <scope>NUCLEOTIDE SEQUENCE [LARGE SCALE GENOMIC DNA]</scope>
    <source>
        <strain evidence="3 4">NCTC7928</strain>
    </source>
</reference>
<dbReference type="InterPro" id="IPR008541">
    <property type="entry name" value="InvE_AD"/>
</dbReference>
<evidence type="ECO:0000313" key="3">
    <source>
        <dbReference type="EMBL" id="STF40762.1"/>
    </source>
</evidence>
<evidence type="ECO:0000259" key="2">
    <source>
        <dbReference type="Pfam" id="PF05689"/>
    </source>
</evidence>
<dbReference type="Pfam" id="PF05688">
    <property type="entry name" value="BIg21"/>
    <property type="match status" value="1"/>
</dbReference>
<accession>A0A376L927</accession>
<proteinExistence type="predicted"/>
<feature type="domain" description="Bacterial Immunoglobulin-like 21" evidence="1">
    <location>
        <begin position="1"/>
        <end position="109"/>
    </location>
</feature>
<sequence length="225" mass="23683">MTVKDAQGNALADMPFTLSRGDGYTRSGEKHIAGSGDALVAPVVVNGGLADETTLNDTATVYTAMTGSDGSKILNITRPDTHGTKTALTATLYSDATKKSSIDTIFTVVTSPDSSQAKMWGHMPETVTAEDGTVFKRPRLLKELSSQTGRTSTLEDNENWALFNINYASSSTTYSGCGTNYIPTQAGLTSLFANNAGNTMKTVQGWPVATRYLSNTSDNGSNGAA</sequence>
<dbReference type="EMBL" id="UGAB01000002">
    <property type="protein sequence ID" value="STF40762.1"/>
    <property type="molecule type" value="Genomic_DNA"/>
</dbReference>
<organism evidence="3 4">
    <name type="scientific">Escherichia coli</name>
    <dbReference type="NCBI Taxonomy" id="562"/>
    <lineage>
        <taxon>Bacteria</taxon>
        <taxon>Pseudomonadati</taxon>
        <taxon>Pseudomonadota</taxon>
        <taxon>Gammaproteobacteria</taxon>
        <taxon>Enterobacterales</taxon>
        <taxon>Enterobacteriaceae</taxon>
        <taxon>Escherichia</taxon>
    </lineage>
</organism>
<feature type="domain" description="InvasinE Adhesion" evidence="2">
    <location>
        <begin position="112"/>
        <end position="222"/>
    </location>
</feature>
<protein>
    <submittedName>
        <fullName evidence="3">RatA-like protein</fullName>
    </submittedName>
</protein>
<dbReference type="InterPro" id="IPR008542">
    <property type="entry name" value="BIg21"/>
</dbReference>
<evidence type="ECO:0000259" key="1">
    <source>
        <dbReference type="Pfam" id="PF05688"/>
    </source>
</evidence>
<dbReference type="AlphaFoldDB" id="A0A376L927"/>
<gene>
    <name evidence="3" type="ORF">NCTC7928_01327</name>
</gene>